<gene>
    <name evidence="9" type="ORF">HMPREF1061_03614</name>
</gene>
<evidence type="ECO:0000256" key="5">
    <source>
        <dbReference type="ARBA" id="ARBA00023125"/>
    </source>
</evidence>
<dbReference type="Pfam" id="PF05872">
    <property type="entry name" value="HerA_C"/>
    <property type="match status" value="1"/>
</dbReference>
<accession>I9PM14</accession>
<dbReference type="GO" id="GO:0005524">
    <property type="term" value="F:ATP binding"/>
    <property type="evidence" value="ECO:0007669"/>
    <property type="project" value="UniProtKB-KW"/>
</dbReference>
<dbReference type="SUPFAM" id="SSF52540">
    <property type="entry name" value="P-loop containing nucleoside triphosphate hydrolases"/>
    <property type="match status" value="1"/>
</dbReference>
<evidence type="ECO:0000313" key="10">
    <source>
        <dbReference type="Proteomes" id="UP000002965"/>
    </source>
</evidence>
<sequence length="550" mass="61470">MNPFSHNYFLGYINEVTPQYVKIHFPSSCLLGKFHHEGVNYTGGNVGNFVIVEGEEYGFLARITELNLPDSERKEINEKAIQQDTTIFHPSGKAELLLSFNVFEPNKTQKTISKYPCIGAKVYACSDAQIASYIEEFGKKDFENENVYAKLGKLTSNNAICNISLNALFGRHCVVVGTTGGGKSWTIAKLIEIVTQNTNSKIILIDATGEYNGIPSKSCSVGGDAYFSFKELTNSEFCFLFREHSPNTANALCEAINTLKLVQLGELENGIKIGKNIADTNRIIANNVQYFAGCEFDVNQLSIQVKNECVKQGNRGIYEEDNFKLGYCSHLISRINMFLQNSVIKNALGIDNKDSKVEVIEIIKHFLDNNSDSTDTILRIGFEKLSYDFAIREIIVDFIASYLLRRSRSEGFKEAPVILFIDEAHQFLNKRISADDDSSFYLQNIDSIAKEARKYGLFLCLATQMPRDIPIGTLSQMGTFIVHRLINEQDKKSVENAASSANRNVLQFLPILGEGEALLVGVDFPMPLMLKIDAPINKPNSSTPRLKNKK</sequence>
<dbReference type="Gene3D" id="3.40.50.300">
    <property type="entry name" value="P-loop containing nucleotide triphosphate hydrolases"/>
    <property type="match status" value="2"/>
</dbReference>
<evidence type="ECO:0000256" key="3">
    <source>
        <dbReference type="ARBA" id="ARBA00022806"/>
    </source>
</evidence>
<reference evidence="9 10" key="1">
    <citation type="submission" date="2012-02" db="EMBL/GenBank/DDBJ databases">
        <title>The Genome Sequence of Bacteroides caccae CL03T12C61.</title>
        <authorList>
            <consortium name="The Broad Institute Genome Sequencing Platform"/>
            <person name="Earl A."/>
            <person name="Ward D."/>
            <person name="Feldgarden M."/>
            <person name="Gevers D."/>
            <person name="Zitomersky N.L."/>
            <person name="Coyne M.J."/>
            <person name="Comstock L.E."/>
            <person name="Young S.K."/>
            <person name="Zeng Q."/>
            <person name="Gargeya S."/>
            <person name="Fitzgerald M."/>
            <person name="Haas B."/>
            <person name="Abouelleil A."/>
            <person name="Alvarado L."/>
            <person name="Arachchi H.M."/>
            <person name="Berlin A."/>
            <person name="Chapman S.B."/>
            <person name="Gearin G."/>
            <person name="Goldberg J."/>
            <person name="Griggs A."/>
            <person name="Gujja S."/>
            <person name="Hansen M."/>
            <person name="Heiman D."/>
            <person name="Howarth C."/>
            <person name="Larimer J."/>
            <person name="Lui A."/>
            <person name="MacDonald P.J.P."/>
            <person name="McCowen C."/>
            <person name="Montmayeur A."/>
            <person name="Murphy C."/>
            <person name="Neiman D."/>
            <person name="Pearson M."/>
            <person name="Priest M."/>
            <person name="Roberts A."/>
            <person name="Saif S."/>
            <person name="Shea T."/>
            <person name="Sisk P."/>
            <person name="Stolte C."/>
            <person name="Sykes S."/>
            <person name="Wortman J."/>
            <person name="Nusbaum C."/>
            <person name="Birren B."/>
        </authorList>
    </citation>
    <scope>NUCLEOTIDE SEQUENCE [LARGE SCALE GENOMIC DNA]</scope>
    <source>
        <strain evidence="9 10">CL03T12C61</strain>
    </source>
</reference>
<keyword evidence="3" id="KW-0347">Helicase</keyword>
<evidence type="ECO:0000256" key="4">
    <source>
        <dbReference type="ARBA" id="ARBA00022840"/>
    </source>
</evidence>
<keyword evidence="1" id="KW-0547">Nucleotide-binding</keyword>
<evidence type="ECO:0000256" key="2">
    <source>
        <dbReference type="ARBA" id="ARBA00022801"/>
    </source>
</evidence>
<dbReference type="GeneID" id="75112485"/>
<keyword evidence="10" id="KW-1185">Reference proteome</keyword>
<evidence type="ECO:0000259" key="8">
    <source>
        <dbReference type="Pfam" id="PF05872"/>
    </source>
</evidence>
<dbReference type="PANTHER" id="PTHR42957">
    <property type="entry name" value="HELICASE MJ1565-RELATED"/>
    <property type="match status" value="1"/>
</dbReference>
<keyword evidence="6" id="KW-0413">Isomerase</keyword>
<dbReference type="InterPro" id="IPR002789">
    <property type="entry name" value="HerA_central"/>
</dbReference>
<protein>
    <recommendedName>
        <fullName evidence="11">AAA+ ATPase domain-containing protein</fullName>
    </recommendedName>
</protein>
<evidence type="ECO:0000259" key="7">
    <source>
        <dbReference type="Pfam" id="PF01935"/>
    </source>
</evidence>
<dbReference type="EMBL" id="AGXF01000018">
    <property type="protein sequence ID" value="EIY17526.1"/>
    <property type="molecule type" value="Genomic_DNA"/>
</dbReference>
<dbReference type="GO" id="GO:0016787">
    <property type="term" value="F:hydrolase activity"/>
    <property type="evidence" value="ECO:0007669"/>
    <property type="project" value="UniProtKB-KW"/>
</dbReference>
<dbReference type="InterPro" id="IPR027417">
    <property type="entry name" value="P-loop_NTPase"/>
</dbReference>
<name>I9PM14_9BACE</name>
<dbReference type="InterPro" id="IPR033186">
    <property type="entry name" value="HerA_C"/>
</dbReference>
<dbReference type="Pfam" id="PF01935">
    <property type="entry name" value="DUF87"/>
    <property type="match status" value="1"/>
</dbReference>
<feature type="domain" description="Helicase HerA central" evidence="7">
    <location>
        <begin position="150"/>
        <end position="362"/>
    </location>
</feature>
<dbReference type="RefSeq" id="WP_005682311.1">
    <property type="nucleotide sequence ID" value="NZ_CP072258.1"/>
</dbReference>
<dbReference type="GO" id="GO:0004386">
    <property type="term" value="F:helicase activity"/>
    <property type="evidence" value="ECO:0007669"/>
    <property type="project" value="UniProtKB-KW"/>
</dbReference>
<evidence type="ECO:0008006" key="11">
    <source>
        <dbReference type="Google" id="ProtNLM"/>
    </source>
</evidence>
<evidence type="ECO:0000313" key="9">
    <source>
        <dbReference type="EMBL" id="EIY17526.1"/>
    </source>
</evidence>
<comment type="caution">
    <text evidence="9">The sequence shown here is derived from an EMBL/GenBank/DDBJ whole genome shotgun (WGS) entry which is preliminary data.</text>
</comment>
<dbReference type="OrthoDB" id="9806951at2"/>
<dbReference type="HOGENOM" id="CLU_023842_1_1_10"/>
<dbReference type="InterPro" id="IPR008571">
    <property type="entry name" value="HerA-like"/>
</dbReference>
<keyword evidence="4" id="KW-0067">ATP-binding</keyword>
<dbReference type="AlphaFoldDB" id="I9PM14"/>
<dbReference type="GO" id="GO:0003677">
    <property type="term" value="F:DNA binding"/>
    <property type="evidence" value="ECO:0007669"/>
    <property type="project" value="UniProtKB-KW"/>
</dbReference>
<proteinExistence type="predicted"/>
<evidence type="ECO:0000256" key="1">
    <source>
        <dbReference type="ARBA" id="ARBA00022741"/>
    </source>
</evidence>
<feature type="domain" description="Helicase HerA-like C-terminal" evidence="8">
    <location>
        <begin position="414"/>
        <end position="522"/>
    </location>
</feature>
<dbReference type="Proteomes" id="UP000002965">
    <property type="component" value="Unassembled WGS sequence"/>
</dbReference>
<dbReference type="PANTHER" id="PTHR42957:SF1">
    <property type="entry name" value="HELICASE MJ1565-RELATED"/>
    <property type="match status" value="1"/>
</dbReference>
<dbReference type="PATRIC" id="fig|997873.3.peg.3761"/>
<keyword evidence="5" id="KW-0238">DNA-binding</keyword>
<evidence type="ECO:0000256" key="6">
    <source>
        <dbReference type="ARBA" id="ARBA00023235"/>
    </source>
</evidence>
<keyword evidence="2" id="KW-0378">Hydrolase</keyword>
<organism evidence="9 10">
    <name type="scientific">Bacteroides caccae CL03T12C61</name>
    <dbReference type="NCBI Taxonomy" id="997873"/>
    <lineage>
        <taxon>Bacteria</taxon>
        <taxon>Pseudomonadati</taxon>
        <taxon>Bacteroidota</taxon>
        <taxon>Bacteroidia</taxon>
        <taxon>Bacteroidales</taxon>
        <taxon>Bacteroidaceae</taxon>
        <taxon>Bacteroides</taxon>
    </lineage>
</organism>